<dbReference type="InterPro" id="IPR003337">
    <property type="entry name" value="Trehalose_PPase"/>
</dbReference>
<evidence type="ECO:0000313" key="6">
    <source>
        <dbReference type="Proteomes" id="UP001597373"/>
    </source>
</evidence>
<proteinExistence type="inferred from homology"/>
<keyword evidence="4" id="KW-0479">Metal-binding</keyword>
<dbReference type="InterPro" id="IPR006379">
    <property type="entry name" value="HAD-SF_hydro_IIB"/>
</dbReference>
<evidence type="ECO:0000256" key="2">
    <source>
        <dbReference type="ARBA" id="ARBA00008770"/>
    </source>
</evidence>
<dbReference type="PANTHER" id="PTHR43768">
    <property type="entry name" value="TREHALOSE 6-PHOSPHATE PHOSPHATASE"/>
    <property type="match status" value="1"/>
</dbReference>
<reference evidence="6" key="1">
    <citation type="journal article" date="2019" name="Int. J. Syst. Evol. Microbiol.">
        <title>The Global Catalogue of Microorganisms (GCM) 10K type strain sequencing project: providing services to taxonomists for standard genome sequencing and annotation.</title>
        <authorList>
            <consortium name="The Broad Institute Genomics Platform"/>
            <consortium name="The Broad Institute Genome Sequencing Center for Infectious Disease"/>
            <person name="Wu L."/>
            <person name="Ma J."/>
        </authorList>
    </citation>
    <scope>NUCLEOTIDE SEQUENCE [LARGE SCALE GENOMIC DNA]</scope>
    <source>
        <strain evidence="6">KCTC 23707</strain>
    </source>
</reference>
<comment type="cofactor">
    <cofactor evidence="4">
        <name>Mg(2+)</name>
        <dbReference type="ChEBI" id="CHEBI:18420"/>
    </cofactor>
</comment>
<dbReference type="NCBIfam" id="TIGR01484">
    <property type="entry name" value="HAD-SF-IIB"/>
    <property type="match status" value="1"/>
</dbReference>
<keyword evidence="3 4" id="KW-0378">Hydrolase</keyword>
<dbReference type="Pfam" id="PF02358">
    <property type="entry name" value="Trehalose_PPase"/>
    <property type="match status" value="1"/>
</dbReference>
<comment type="function">
    <text evidence="4">Removes the phosphate from trehalose 6-phosphate to produce free trehalose.</text>
</comment>
<sequence length="269" mass="28631">MSETPSLLTSLAPTAFHPDSIALFLDFDGTLAPIAEHPDAVAVPPKTMKALAALAEQVPLAILSGRPIHDLDRFLSPLMLPAAGVHGLERRSADGTIHRVPIADDALEAVREALSPFVMKNPGLLLEHKPGSIALHFRKRPELAEACAECVREATAAHGDALTVVPGKMVLDIKAGAATKGDALRAFMNEAPFVGRRAFFAGDDVTDEAAFSALQASDAITVKIGPGETAARYRCAGPETFAEWLMSLARTMQSLERENELTHGKSKGR</sequence>
<evidence type="ECO:0000256" key="3">
    <source>
        <dbReference type="ARBA" id="ARBA00022801"/>
    </source>
</evidence>
<comment type="caution">
    <text evidence="5">The sequence shown here is derived from an EMBL/GenBank/DDBJ whole genome shotgun (WGS) entry which is preliminary data.</text>
</comment>
<dbReference type="PANTHER" id="PTHR43768:SF3">
    <property type="entry name" value="TREHALOSE 6-PHOSPHATE PHOSPHATASE"/>
    <property type="match status" value="1"/>
</dbReference>
<keyword evidence="4" id="KW-0460">Magnesium</keyword>
<name>A0ABW5DK33_9HYPH</name>
<dbReference type="RefSeq" id="WP_345098168.1">
    <property type="nucleotide sequence ID" value="NZ_BAABGS010000012.1"/>
</dbReference>
<evidence type="ECO:0000256" key="1">
    <source>
        <dbReference type="ARBA" id="ARBA00005199"/>
    </source>
</evidence>
<protein>
    <recommendedName>
        <fullName evidence="4">Trehalose 6-phosphate phosphatase</fullName>
        <ecNumber evidence="4">3.1.3.12</ecNumber>
    </recommendedName>
</protein>
<dbReference type="GO" id="GO:0004805">
    <property type="term" value="F:trehalose-phosphatase activity"/>
    <property type="evidence" value="ECO:0007669"/>
    <property type="project" value="UniProtKB-EC"/>
</dbReference>
<dbReference type="Gene3D" id="3.30.70.1020">
    <property type="entry name" value="Trehalose-6-phosphate phosphatase related protein, domain 2"/>
    <property type="match status" value="1"/>
</dbReference>
<dbReference type="NCBIfam" id="TIGR00685">
    <property type="entry name" value="T6PP"/>
    <property type="match status" value="1"/>
</dbReference>
<gene>
    <name evidence="5" type="primary">otsB</name>
    <name evidence="5" type="ORF">ACFSMZ_14170</name>
</gene>
<dbReference type="InterPro" id="IPR036412">
    <property type="entry name" value="HAD-like_sf"/>
</dbReference>
<comment type="similarity">
    <text evidence="2 4">Belongs to the trehalose phosphatase family.</text>
</comment>
<dbReference type="SUPFAM" id="SSF56784">
    <property type="entry name" value="HAD-like"/>
    <property type="match status" value="1"/>
</dbReference>
<accession>A0ABW5DK33</accession>
<comment type="catalytic activity">
    <reaction evidence="4">
        <text>alpha,alpha-trehalose 6-phosphate + H2O = alpha,alpha-trehalose + phosphate</text>
        <dbReference type="Rhea" id="RHEA:23420"/>
        <dbReference type="ChEBI" id="CHEBI:15377"/>
        <dbReference type="ChEBI" id="CHEBI:16551"/>
        <dbReference type="ChEBI" id="CHEBI:43474"/>
        <dbReference type="ChEBI" id="CHEBI:58429"/>
        <dbReference type="EC" id="3.1.3.12"/>
    </reaction>
</comment>
<dbReference type="EC" id="3.1.3.12" evidence="4"/>
<organism evidence="5 6">
    <name type="scientific">Chelativorans composti</name>
    <dbReference type="NCBI Taxonomy" id="768533"/>
    <lineage>
        <taxon>Bacteria</taxon>
        <taxon>Pseudomonadati</taxon>
        <taxon>Pseudomonadota</taxon>
        <taxon>Alphaproteobacteria</taxon>
        <taxon>Hyphomicrobiales</taxon>
        <taxon>Phyllobacteriaceae</taxon>
        <taxon>Chelativorans</taxon>
    </lineage>
</organism>
<dbReference type="InterPro" id="IPR044651">
    <property type="entry name" value="OTSB-like"/>
</dbReference>
<dbReference type="InterPro" id="IPR023214">
    <property type="entry name" value="HAD_sf"/>
</dbReference>
<comment type="pathway">
    <text evidence="1 4">Glycan biosynthesis; trehalose biosynthesis.</text>
</comment>
<dbReference type="CDD" id="cd01627">
    <property type="entry name" value="HAD_TPP"/>
    <property type="match status" value="1"/>
</dbReference>
<dbReference type="EMBL" id="JBHUIR010000054">
    <property type="protein sequence ID" value="MFD2260895.1"/>
    <property type="molecule type" value="Genomic_DNA"/>
</dbReference>
<evidence type="ECO:0000256" key="4">
    <source>
        <dbReference type="RuleBase" id="RU361117"/>
    </source>
</evidence>
<evidence type="ECO:0000313" key="5">
    <source>
        <dbReference type="EMBL" id="MFD2260895.1"/>
    </source>
</evidence>
<dbReference type="Proteomes" id="UP001597373">
    <property type="component" value="Unassembled WGS sequence"/>
</dbReference>
<keyword evidence="6" id="KW-1185">Reference proteome</keyword>
<dbReference type="Gene3D" id="3.40.50.1000">
    <property type="entry name" value="HAD superfamily/HAD-like"/>
    <property type="match status" value="1"/>
</dbReference>